<protein>
    <recommendedName>
        <fullName evidence="5">HTH tetR-type domain-containing protein</fullName>
    </recommendedName>
</protein>
<dbReference type="InterPro" id="IPR001647">
    <property type="entry name" value="HTH_TetR"/>
</dbReference>
<dbReference type="PROSITE" id="PS01081">
    <property type="entry name" value="HTH_TETR_1"/>
    <property type="match status" value="1"/>
</dbReference>
<dbReference type="InterPro" id="IPR050109">
    <property type="entry name" value="HTH-type_TetR-like_transc_reg"/>
</dbReference>
<dbReference type="AlphaFoldDB" id="A0A917B5A8"/>
<evidence type="ECO:0000256" key="4">
    <source>
        <dbReference type="PROSITE-ProRule" id="PRU00335"/>
    </source>
</evidence>
<keyword evidence="2 4" id="KW-0238">DNA-binding</keyword>
<dbReference type="PANTHER" id="PTHR30055:SF240">
    <property type="entry name" value="HTH-TYPE TRANSCRIPTIONAL REGULATOR ACRR"/>
    <property type="match status" value="1"/>
</dbReference>
<dbReference type="Gene3D" id="1.10.357.10">
    <property type="entry name" value="Tetracycline Repressor, domain 2"/>
    <property type="match status" value="1"/>
</dbReference>
<proteinExistence type="predicted"/>
<evidence type="ECO:0000256" key="3">
    <source>
        <dbReference type="ARBA" id="ARBA00023163"/>
    </source>
</evidence>
<evidence type="ECO:0000256" key="1">
    <source>
        <dbReference type="ARBA" id="ARBA00023015"/>
    </source>
</evidence>
<reference evidence="6 7" key="1">
    <citation type="journal article" date="2014" name="Int. J. Syst. Evol. Microbiol.">
        <title>Complete genome sequence of Corynebacterium casei LMG S-19264T (=DSM 44701T), isolated from a smear-ripened cheese.</title>
        <authorList>
            <consortium name="US DOE Joint Genome Institute (JGI-PGF)"/>
            <person name="Walter F."/>
            <person name="Albersmeier A."/>
            <person name="Kalinowski J."/>
            <person name="Ruckert C."/>
        </authorList>
    </citation>
    <scope>NUCLEOTIDE SEQUENCE [LARGE SCALE GENOMIC DNA]</scope>
    <source>
        <strain evidence="6 7">CGMCC 1.12976</strain>
    </source>
</reference>
<dbReference type="InterPro" id="IPR009057">
    <property type="entry name" value="Homeodomain-like_sf"/>
</dbReference>
<dbReference type="Pfam" id="PF00440">
    <property type="entry name" value="TetR_N"/>
    <property type="match status" value="1"/>
</dbReference>
<accession>A0A917B5A8</accession>
<keyword evidence="7" id="KW-1185">Reference proteome</keyword>
<sequence>MPKVTAEHRESRKHEIAAAALRLFAQKGFQATSMADIIAESGLSAGAIYGHFKGKDELIHSAISDLLEVRLHGVEAAGTADPVAPGELLRTFLDGIETEVDDLGLLLQVWAQAALDVSSRESTDRIGSHLRRVLELYLVDWYERGLGMPAHEAERTAAAFASLYLGILQGYVIQNTIFESFDRDAYLDAASAVRPDFTLLA</sequence>
<dbReference type="Proteomes" id="UP000598775">
    <property type="component" value="Unassembled WGS sequence"/>
</dbReference>
<dbReference type="PANTHER" id="PTHR30055">
    <property type="entry name" value="HTH-TYPE TRANSCRIPTIONAL REGULATOR RUTR"/>
    <property type="match status" value="1"/>
</dbReference>
<dbReference type="GO" id="GO:0000976">
    <property type="term" value="F:transcription cis-regulatory region binding"/>
    <property type="evidence" value="ECO:0007669"/>
    <property type="project" value="TreeGrafter"/>
</dbReference>
<organism evidence="6 7">
    <name type="scientific">Subtercola lobariae</name>
    <dbReference type="NCBI Taxonomy" id="1588641"/>
    <lineage>
        <taxon>Bacteria</taxon>
        <taxon>Bacillati</taxon>
        <taxon>Actinomycetota</taxon>
        <taxon>Actinomycetes</taxon>
        <taxon>Micrococcales</taxon>
        <taxon>Microbacteriaceae</taxon>
        <taxon>Subtercola</taxon>
    </lineage>
</organism>
<keyword evidence="1" id="KW-0805">Transcription regulation</keyword>
<evidence type="ECO:0000259" key="5">
    <source>
        <dbReference type="PROSITE" id="PS50977"/>
    </source>
</evidence>
<evidence type="ECO:0000256" key="2">
    <source>
        <dbReference type="ARBA" id="ARBA00023125"/>
    </source>
</evidence>
<name>A0A917B5A8_9MICO</name>
<feature type="domain" description="HTH tetR-type" evidence="5">
    <location>
        <begin position="10"/>
        <end position="70"/>
    </location>
</feature>
<dbReference type="PROSITE" id="PS50977">
    <property type="entry name" value="HTH_TETR_2"/>
    <property type="match status" value="1"/>
</dbReference>
<dbReference type="EMBL" id="BMGP01000002">
    <property type="protein sequence ID" value="GGF21497.1"/>
    <property type="molecule type" value="Genomic_DNA"/>
</dbReference>
<keyword evidence="3" id="KW-0804">Transcription</keyword>
<feature type="DNA-binding region" description="H-T-H motif" evidence="4">
    <location>
        <begin position="33"/>
        <end position="52"/>
    </location>
</feature>
<dbReference type="GO" id="GO:0003700">
    <property type="term" value="F:DNA-binding transcription factor activity"/>
    <property type="evidence" value="ECO:0007669"/>
    <property type="project" value="TreeGrafter"/>
</dbReference>
<evidence type="ECO:0000313" key="7">
    <source>
        <dbReference type="Proteomes" id="UP000598775"/>
    </source>
</evidence>
<dbReference type="PRINTS" id="PR00455">
    <property type="entry name" value="HTHTETR"/>
</dbReference>
<dbReference type="InterPro" id="IPR023772">
    <property type="entry name" value="DNA-bd_HTH_TetR-type_CS"/>
</dbReference>
<comment type="caution">
    <text evidence="6">The sequence shown here is derived from an EMBL/GenBank/DDBJ whole genome shotgun (WGS) entry which is preliminary data.</text>
</comment>
<dbReference type="SUPFAM" id="SSF46689">
    <property type="entry name" value="Homeodomain-like"/>
    <property type="match status" value="1"/>
</dbReference>
<gene>
    <name evidence="6" type="ORF">GCM10011399_14000</name>
</gene>
<dbReference type="RefSeq" id="WP_188675706.1">
    <property type="nucleotide sequence ID" value="NZ_BMGP01000002.1"/>
</dbReference>
<evidence type="ECO:0000313" key="6">
    <source>
        <dbReference type="EMBL" id="GGF21497.1"/>
    </source>
</evidence>